<sequence length="486" mass="56325">ESPSELHSPEKYRHVRKRGESLNSTEQRMALNIYGGLRKMFPEWSRHRCLIAAGTLSGSSETTVKKLKRHHEPGVKPITPGKHRPVPDHRKRESVYGSWVYTAIRAKVHNLYRAKIPPTSKRVLAVVKEDPQLPSSFTLRTMQRILRDIGFKYMKRSRKSILLEQEELVVWRRDYLIKMKRFREQKRHIVYLDESYVNQRYTTSHAWYDTGIKSYRDVYREGLTAGPKTPTGKGGRFVLLHAGGEFGFVNNAKLVFTATKSKSVAGGTHHDEMCAARFTKWFKDQLLPNIPPNSIIVLDNASYHSVLQDRAPTMNDKRTAMIAYMDAHNIPYEEKQTKAELIVSIKARGIQKRYVVDELAKELGHTVLRLPPYHCELNPIELIWGSLKGYVALNNTEFTMSAVEKLIHRAFESITPELWKSCVQHVIKREQEMIEIDHISDQFFDNPSQFLINLEDSDSDEVRYQPRKLVASRLQLFQTLFNPGRR</sequence>
<dbReference type="InterPro" id="IPR036397">
    <property type="entry name" value="RNaseH_sf"/>
</dbReference>
<organism evidence="3 4">
    <name type="scientific">Frankliniella fusca</name>
    <dbReference type="NCBI Taxonomy" id="407009"/>
    <lineage>
        <taxon>Eukaryota</taxon>
        <taxon>Metazoa</taxon>
        <taxon>Ecdysozoa</taxon>
        <taxon>Arthropoda</taxon>
        <taxon>Hexapoda</taxon>
        <taxon>Insecta</taxon>
        <taxon>Pterygota</taxon>
        <taxon>Neoptera</taxon>
        <taxon>Paraneoptera</taxon>
        <taxon>Thysanoptera</taxon>
        <taxon>Terebrantia</taxon>
        <taxon>Thripoidea</taxon>
        <taxon>Thripidae</taxon>
        <taxon>Frankliniella</taxon>
    </lineage>
</organism>
<dbReference type="Gene3D" id="3.30.420.10">
    <property type="entry name" value="Ribonuclease H-like superfamily/Ribonuclease H"/>
    <property type="match status" value="1"/>
</dbReference>
<reference evidence="3" key="2">
    <citation type="journal article" date="2023" name="BMC Genomics">
        <title>Pest status, molecular evolution, and epigenetic factors derived from the genome assembly of Frankliniella fusca, a thysanopteran phytovirus vector.</title>
        <authorList>
            <person name="Catto M.A."/>
            <person name="Labadie P.E."/>
            <person name="Jacobson A.L."/>
            <person name="Kennedy G.G."/>
            <person name="Srinivasan R."/>
            <person name="Hunt B.G."/>
        </authorList>
    </citation>
    <scope>NUCLEOTIDE SEQUENCE</scope>
    <source>
        <strain evidence="3">PL_HMW_Pooled</strain>
    </source>
</reference>
<dbReference type="GO" id="GO:0003676">
    <property type="term" value="F:nucleic acid binding"/>
    <property type="evidence" value="ECO:0007669"/>
    <property type="project" value="InterPro"/>
</dbReference>
<evidence type="ECO:0000256" key="1">
    <source>
        <dbReference type="SAM" id="MobiDB-lite"/>
    </source>
</evidence>
<comment type="caution">
    <text evidence="3">The sequence shown here is derived from an EMBL/GenBank/DDBJ whole genome shotgun (WGS) entry which is preliminary data.</text>
</comment>
<feature type="region of interest" description="Disordered" evidence="1">
    <location>
        <begin position="1"/>
        <end position="23"/>
    </location>
</feature>
<reference evidence="3" key="1">
    <citation type="submission" date="2021-07" db="EMBL/GenBank/DDBJ databases">
        <authorList>
            <person name="Catto M.A."/>
            <person name="Jacobson A."/>
            <person name="Kennedy G."/>
            <person name="Labadie P."/>
            <person name="Hunt B.G."/>
            <person name="Srinivasan R."/>
        </authorList>
    </citation>
    <scope>NUCLEOTIDE SEQUENCE</scope>
    <source>
        <strain evidence="3">PL_HMW_Pooled</strain>
        <tissue evidence="3">Head</tissue>
    </source>
</reference>
<accession>A0AAE1HBG9</accession>
<proteinExistence type="predicted"/>
<evidence type="ECO:0000313" key="3">
    <source>
        <dbReference type="EMBL" id="KAK3918054.1"/>
    </source>
</evidence>
<feature type="region of interest" description="Disordered" evidence="1">
    <location>
        <begin position="68"/>
        <end position="89"/>
    </location>
</feature>
<name>A0AAE1HBG9_9NEOP</name>
<evidence type="ECO:0000259" key="2">
    <source>
        <dbReference type="Pfam" id="PF13358"/>
    </source>
</evidence>
<keyword evidence="4" id="KW-1185">Reference proteome</keyword>
<dbReference type="Pfam" id="PF13358">
    <property type="entry name" value="DDE_3"/>
    <property type="match status" value="1"/>
</dbReference>
<gene>
    <name evidence="3" type="ORF">KUF71_026294</name>
</gene>
<evidence type="ECO:0000313" key="4">
    <source>
        <dbReference type="Proteomes" id="UP001219518"/>
    </source>
</evidence>
<dbReference type="InterPro" id="IPR038717">
    <property type="entry name" value="Tc1-like_DDE_dom"/>
</dbReference>
<feature type="non-terminal residue" evidence="3">
    <location>
        <position position="486"/>
    </location>
</feature>
<dbReference type="PANTHER" id="PTHR33939">
    <property type="entry name" value="PROTEIN CBG22215"/>
    <property type="match status" value="1"/>
</dbReference>
<dbReference type="EMBL" id="JAHWGI010000858">
    <property type="protein sequence ID" value="KAK3918054.1"/>
    <property type="molecule type" value="Genomic_DNA"/>
</dbReference>
<feature type="domain" description="Tc1-like transposase DDE" evidence="2">
    <location>
        <begin position="259"/>
        <end position="392"/>
    </location>
</feature>
<dbReference type="AlphaFoldDB" id="A0AAE1HBG9"/>
<protein>
    <submittedName>
        <fullName evidence="3">Protein FAM243A</fullName>
    </submittedName>
</protein>
<dbReference type="PANTHER" id="PTHR33939:SF1">
    <property type="entry name" value="DUF4371 DOMAIN-CONTAINING PROTEIN"/>
    <property type="match status" value="1"/>
</dbReference>
<dbReference type="Proteomes" id="UP001219518">
    <property type="component" value="Unassembled WGS sequence"/>
</dbReference>